<sequence>MKFYSTITSRGPSTVITSHYRIPLLLLFASLFLSTNAQTTTTPSDSNSDPNSTVDNSGDDSATSGPDANGVCYKDPPTNQDVVPCAVRTHNTASGVNVVPIVIGVVAGCVVGKFGIRKLVLVLRRVSHPSCHTSNIFQLFLLSCQLSDVFI</sequence>
<feature type="region of interest" description="Disordered" evidence="1">
    <location>
        <begin position="39"/>
        <end position="75"/>
    </location>
</feature>
<evidence type="ECO:0000256" key="2">
    <source>
        <dbReference type="SAM" id="Phobius"/>
    </source>
</evidence>
<feature type="compositionally biased region" description="Low complexity" evidence="1">
    <location>
        <begin position="39"/>
        <end position="56"/>
    </location>
</feature>
<evidence type="ECO:0008006" key="6">
    <source>
        <dbReference type="Google" id="ProtNLM"/>
    </source>
</evidence>
<name>A0A4S8MT42_DENBC</name>
<keyword evidence="2" id="KW-0472">Membrane</keyword>
<reference evidence="4 5" key="1">
    <citation type="journal article" date="2019" name="Nat. Ecol. Evol.">
        <title>Megaphylogeny resolves global patterns of mushroom evolution.</title>
        <authorList>
            <person name="Varga T."/>
            <person name="Krizsan K."/>
            <person name="Foldi C."/>
            <person name="Dima B."/>
            <person name="Sanchez-Garcia M."/>
            <person name="Sanchez-Ramirez S."/>
            <person name="Szollosi G.J."/>
            <person name="Szarkandi J.G."/>
            <person name="Papp V."/>
            <person name="Albert L."/>
            <person name="Andreopoulos W."/>
            <person name="Angelini C."/>
            <person name="Antonin V."/>
            <person name="Barry K.W."/>
            <person name="Bougher N.L."/>
            <person name="Buchanan P."/>
            <person name="Buyck B."/>
            <person name="Bense V."/>
            <person name="Catcheside P."/>
            <person name="Chovatia M."/>
            <person name="Cooper J."/>
            <person name="Damon W."/>
            <person name="Desjardin D."/>
            <person name="Finy P."/>
            <person name="Geml J."/>
            <person name="Haridas S."/>
            <person name="Hughes K."/>
            <person name="Justo A."/>
            <person name="Karasinski D."/>
            <person name="Kautmanova I."/>
            <person name="Kiss B."/>
            <person name="Kocsube S."/>
            <person name="Kotiranta H."/>
            <person name="LaButti K.M."/>
            <person name="Lechner B.E."/>
            <person name="Liimatainen K."/>
            <person name="Lipzen A."/>
            <person name="Lukacs Z."/>
            <person name="Mihaltcheva S."/>
            <person name="Morgado L.N."/>
            <person name="Niskanen T."/>
            <person name="Noordeloos M.E."/>
            <person name="Ohm R.A."/>
            <person name="Ortiz-Santana B."/>
            <person name="Ovrebo C."/>
            <person name="Racz N."/>
            <person name="Riley R."/>
            <person name="Savchenko A."/>
            <person name="Shiryaev A."/>
            <person name="Soop K."/>
            <person name="Spirin V."/>
            <person name="Szebenyi C."/>
            <person name="Tomsovsky M."/>
            <person name="Tulloss R.E."/>
            <person name="Uehling J."/>
            <person name="Grigoriev I.V."/>
            <person name="Vagvolgyi C."/>
            <person name="Papp T."/>
            <person name="Martin F.M."/>
            <person name="Miettinen O."/>
            <person name="Hibbett D.S."/>
            <person name="Nagy L.G."/>
        </authorList>
    </citation>
    <scope>NUCLEOTIDE SEQUENCE [LARGE SCALE GENOMIC DNA]</scope>
    <source>
        <strain evidence="4 5">CBS 962.96</strain>
    </source>
</reference>
<dbReference type="EMBL" id="ML179043">
    <property type="protein sequence ID" value="THV06353.1"/>
    <property type="molecule type" value="Genomic_DNA"/>
</dbReference>
<keyword evidence="2" id="KW-1133">Transmembrane helix</keyword>
<gene>
    <name evidence="4" type="ORF">K435DRAFT_506462</name>
</gene>
<feature type="chain" id="PRO_5020400858" description="Hydrophobin" evidence="3">
    <location>
        <begin position="38"/>
        <end position="151"/>
    </location>
</feature>
<dbReference type="AlphaFoldDB" id="A0A4S8MT42"/>
<keyword evidence="5" id="KW-1185">Reference proteome</keyword>
<evidence type="ECO:0000313" key="5">
    <source>
        <dbReference type="Proteomes" id="UP000297245"/>
    </source>
</evidence>
<evidence type="ECO:0000256" key="1">
    <source>
        <dbReference type="SAM" id="MobiDB-lite"/>
    </source>
</evidence>
<evidence type="ECO:0000256" key="3">
    <source>
        <dbReference type="SAM" id="SignalP"/>
    </source>
</evidence>
<accession>A0A4S8MT42</accession>
<keyword evidence="3" id="KW-0732">Signal</keyword>
<protein>
    <recommendedName>
        <fullName evidence="6">Hydrophobin</fullName>
    </recommendedName>
</protein>
<dbReference type="Proteomes" id="UP000297245">
    <property type="component" value="Unassembled WGS sequence"/>
</dbReference>
<evidence type="ECO:0000313" key="4">
    <source>
        <dbReference type="EMBL" id="THV06353.1"/>
    </source>
</evidence>
<keyword evidence="2" id="KW-0812">Transmembrane</keyword>
<feature type="transmembrane region" description="Helical" evidence="2">
    <location>
        <begin position="98"/>
        <end position="116"/>
    </location>
</feature>
<organism evidence="4 5">
    <name type="scientific">Dendrothele bispora (strain CBS 962.96)</name>
    <dbReference type="NCBI Taxonomy" id="1314807"/>
    <lineage>
        <taxon>Eukaryota</taxon>
        <taxon>Fungi</taxon>
        <taxon>Dikarya</taxon>
        <taxon>Basidiomycota</taxon>
        <taxon>Agaricomycotina</taxon>
        <taxon>Agaricomycetes</taxon>
        <taxon>Agaricomycetidae</taxon>
        <taxon>Agaricales</taxon>
        <taxon>Agaricales incertae sedis</taxon>
        <taxon>Dendrothele</taxon>
    </lineage>
</organism>
<feature type="signal peptide" evidence="3">
    <location>
        <begin position="1"/>
        <end position="37"/>
    </location>
</feature>
<proteinExistence type="predicted"/>